<dbReference type="Proteomes" id="UP001433508">
    <property type="component" value="Unassembled WGS sequence"/>
</dbReference>
<proteinExistence type="predicted"/>
<name>A0ACC3T6Z1_LIPKO</name>
<evidence type="ECO:0000313" key="2">
    <source>
        <dbReference type="Proteomes" id="UP001433508"/>
    </source>
</evidence>
<sequence length="760" mass="85937">MRGGDEAPAVPPEIDDGTVKVPIQLNDWMRGEFSVSRSSIDWLDDGIEGHDGLYAERDASGRLIVGDYSRVTTPETTVLVDVSEFEYKGVKHTISMSWPGKGLEKVLLMTDSTKNWRHSYYGEYWIYDVSSQKIEPLIPDLLTPDVRLAEWSPMGDVIAFVLENNLYIRNVSQQTVTQITTDGDKDTFYGIPDWVYEEEVFSGNSALWWSANGKYLAFLRSNDSSVPEYSIPYFENYPIENSSYPEIVDLKYPKAGYDNPIVELMFLDLTSYEVFLPEIDDPRNLKDDDRLITEVVWTGEKVLMRQTNRESDLLKIVLIDPLYRNGSVVREEDVSGKDGGWFEVSHDTTYIPSNVSQSRSEDGYIDTVIIDGYNHLAYFSPLDAPSPKQILTSGPWEVVDAPSAVDFTTGTVYFLATKKDPTERHLYAVQLDGTNFHSVSNTKEAGYYGVSFSTGAGYLLLSYNGPNVPYQTLLSLREGTEVTIQDNAKLAAKLQTYKVPETVWEQVTVDGDVVVNTLEIRPSDFNPEKKYPVLFHVYGGPGSQTVDKRFTISFEAHIASQLDAIVVSVDGRGTGFMGRKFRAVVRDQLGYWEARDQILAAQQWSKKSYVDPSRIAIWGWSYGGYMTLKTLEQDGGKTFSYGMAVAPVTDWRFYDSIYTERYMHTPQHNGDGYDGSAIKNVTALKGASRFLVMHGTGDDNVHFQNTLALIDKFDLQQVENYDMYVFPDSDHSIYFHNANKIVYDRLDRWIESAFAGAYAH</sequence>
<dbReference type="EMBL" id="MU971347">
    <property type="protein sequence ID" value="KAK9239391.1"/>
    <property type="molecule type" value="Genomic_DNA"/>
</dbReference>
<comment type="caution">
    <text evidence="1">The sequence shown here is derived from an EMBL/GenBank/DDBJ whole genome shotgun (WGS) entry which is preliminary data.</text>
</comment>
<evidence type="ECO:0000313" key="1">
    <source>
        <dbReference type="EMBL" id="KAK9239391.1"/>
    </source>
</evidence>
<protein>
    <submittedName>
        <fullName evidence="1">Dipeptidyl peptidase IV N-terminal region-domain-containing protein</fullName>
    </submittedName>
</protein>
<gene>
    <name evidence="1" type="ORF">V1525DRAFT_339424</name>
</gene>
<keyword evidence="2" id="KW-1185">Reference proteome</keyword>
<reference evidence="2" key="1">
    <citation type="journal article" date="2024" name="Front. Bioeng. Biotechnol.">
        <title>Genome-scale model development and genomic sequencing of the oleaginous clade Lipomyces.</title>
        <authorList>
            <person name="Czajka J.J."/>
            <person name="Han Y."/>
            <person name="Kim J."/>
            <person name="Mondo S.J."/>
            <person name="Hofstad B.A."/>
            <person name="Robles A."/>
            <person name="Haridas S."/>
            <person name="Riley R."/>
            <person name="LaButti K."/>
            <person name="Pangilinan J."/>
            <person name="Andreopoulos W."/>
            <person name="Lipzen A."/>
            <person name="Yan J."/>
            <person name="Wang M."/>
            <person name="Ng V."/>
            <person name="Grigoriev I.V."/>
            <person name="Spatafora J.W."/>
            <person name="Magnuson J.K."/>
            <person name="Baker S.E."/>
            <person name="Pomraning K.R."/>
        </authorList>
    </citation>
    <scope>NUCLEOTIDE SEQUENCE [LARGE SCALE GENOMIC DNA]</scope>
    <source>
        <strain evidence="2">CBS 7786</strain>
    </source>
</reference>
<organism evidence="1 2">
    <name type="scientific">Lipomyces kononenkoae</name>
    <name type="common">Yeast</name>
    <dbReference type="NCBI Taxonomy" id="34357"/>
    <lineage>
        <taxon>Eukaryota</taxon>
        <taxon>Fungi</taxon>
        <taxon>Dikarya</taxon>
        <taxon>Ascomycota</taxon>
        <taxon>Saccharomycotina</taxon>
        <taxon>Lipomycetes</taxon>
        <taxon>Lipomycetales</taxon>
        <taxon>Lipomycetaceae</taxon>
        <taxon>Lipomyces</taxon>
    </lineage>
</organism>
<accession>A0ACC3T6Z1</accession>